<dbReference type="RefSeq" id="YP_009162373.1">
    <property type="nucleotide sequence ID" value="NC_027707.1"/>
</dbReference>
<proteinExistence type="predicted"/>
<name>A0A0H4Y0T0_9POXV</name>
<accession>A0A0H4Y0T0</accession>
<dbReference type="EMBL" id="KT159937">
    <property type="protein sequence ID" value="AKR04125.1"/>
    <property type="molecule type" value="Genomic_DNA"/>
</dbReference>
<dbReference type="KEGG" id="vg:25392378"/>
<reference evidence="1 3" key="1">
    <citation type="journal article" date="2015" name="J. Virol.">
        <title>Salmon gill poxvirus, the deepest representative of the Chordopoxvirinae.</title>
        <authorList>
            <person name="Gjessing M.C."/>
            <person name="Yutin N."/>
            <person name="Tengs T."/>
            <person name="Senkevich T."/>
            <person name="Koonin E.V."/>
            <person name="Ronning H.P."/>
            <person name="Alarson M."/>
            <person name="Ylving S."/>
            <person name="Lie K.-I."/>
            <person name="Saure B."/>
            <person name="Tran L."/>
            <person name="Moss B."/>
            <person name="Dale O.B."/>
        </authorList>
    </citation>
    <scope>NUCLEOTIDE SEQUENCE [LARGE SCALE GENOMIC DNA]</scope>
    <source>
        <strain evidence="1">2012-04-F277-L3G</strain>
    </source>
</reference>
<evidence type="ECO:0000313" key="3">
    <source>
        <dbReference type="Proteomes" id="UP000105007"/>
    </source>
</evidence>
<dbReference type="EMBL" id="KT159937">
    <property type="protein sequence ID" value="AKR04334.1"/>
    <property type="molecule type" value="Genomic_DNA"/>
</dbReference>
<keyword evidence="3" id="KW-1185">Reference proteome</keyword>
<evidence type="ECO:0000313" key="1">
    <source>
        <dbReference type="EMBL" id="AKR04125.1"/>
    </source>
</evidence>
<dbReference type="GeneID" id="25392378"/>
<organism evidence="1 3">
    <name type="scientific">Salmon gill poxvirus</name>
    <dbReference type="NCBI Taxonomy" id="1680908"/>
    <lineage>
        <taxon>Viruses</taxon>
        <taxon>Varidnaviria</taxon>
        <taxon>Bamfordvirae</taxon>
        <taxon>Nucleocytoviricota</taxon>
        <taxon>Pokkesviricetes</taxon>
        <taxon>Chitovirales</taxon>
        <taxon>Poxviridae</taxon>
        <taxon>Chordopoxvirinae</taxon>
        <taxon>Salmonpoxvirus</taxon>
        <taxon>Salmonpoxvirus gillpox</taxon>
        <taxon>Salmon gillpox virus</taxon>
    </lineage>
</organism>
<dbReference type="RefSeq" id="YP_009162582.1">
    <property type="nucleotide sequence ID" value="NC_027707.1"/>
</dbReference>
<evidence type="ECO:0000313" key="2">
    <source>
        <dbReference type="EMBL" id="AKR04334.1"/>
    </source>
</evidence>
<dbReference type="KEGG" id="vg:25392377"/>
<sequence length="316" mass="36709">MDNRTSFRVWTEKVLRDRVDDLRSTSTLIFTSTRNVWTEDMVNTMITQKVQSSMFACIIHPDMVGQDMTIMKHLGVGNGDLTIVGIKSFVNWVEVNAFTNALAEICPGLTKIICMVSVLDWTQCHKPLIEERKHQTKVWVNMRGRKHDDLLGEQFNKGKYDTQGLYSRIKTSQSVPDIIKHVMYTLVRGHDTSEEDHKMYCLGVYTGLLDQIKHRHNVRTFEERAWEYNQENPMVLYEKKKKNHDKAMKNLIETMRERLLDGKTHTVNKYTHEYCTPEMLGIALSVIGSLSLTDSVHGHVFSCDVWTDKTYIKEFI</sequence>
<dbReference type="GeneID" id="25392377"/>
<gene>
    <name evidence="1" type="ORF">SGPV001</name>
    <name evidence="2" type="ORF">SGPV210</name>
</gene>
<dbReference type="Proteomes" id="UP000105007">
    <property type="component" value="Segment"/>
</dbReference>
<protein>
    <submittedName>
        <fullName evidence="1">Uncharacterized protein</fullName>
    </submittedName>
</protein>